<organism evidence="8 9">
    <name type="scientific">Tatumella ptyseos ATCC 33301</name>
    <dbReference type="NCBI Taxonomy" id="1005995"/>
    <lineage>
        <taxon>Bacteria</taxon>
        <taxon>Pseudomonadati</taxon>
        <taxon>Pseudomonadota</taxon>
        <taxon>Gammaproteobacteria</taxon>
        <taxon>Enterobacterales</taxon>
        <taxon>Erwiniaceae</taxon>
        <taxon>Tatumella</taxon>
    </lineage>
</organism>
<dbReference type="InterPro" id="IPR036316">
    <property type="entry name" value="Pili_assmbl_chap_C_dom_sf"/>
</dbReference>
<dbReference type="RefSeq" id="WP_029990861.1">
    <property type="nucleotide sequence ID" value="NZ_JMPR01000027.1"/>
</dbReference>
<dbReference type="Pfam" id="PF02753">
    <property type="entry name" value="PapD_C"/>
    <property type="match status" value="1"/>
</dbReference>
<comment type="similarity">
    <text evidence="2">Belongs to the periplasmic pilus chaperone family.</text>
</comment>
<feature type="domain" description="Pili assembly chaperone N-terminal" evidence="6">
    <location>
        <begin position="5"/>
        <end position="85"/>
    </location>
</feature>
<dbReference type="InterPro" id="IPR008962">
    <property type="entry name" value="PapD-like_sf"/>
</dbReference>
<dbReference type="PANTHER" id="PTHR30251">
    <property type="entry name" value="PILUS ASSEMBLY CHAPERONE"/>
    <property type="match status" value="1"/>
</dbReference>
<dbReference type="EMBL" id="JMPR01000027">
    <property type="protein sequence ID" value="KFD19989.1"/>
    <property type="molecule type" value="Genomic_DNA"/>
</dbReference>
<keyword evidence="4" id="KW-0574">Periplasm</keyword>
<feature type="non-terminal residue" evidence="8">
    <location>
        <position position="1"/>
    </location>
</feature>
<dbReference type="Proteomes" id="UP000028602">
    <property type="component" value="Unassembled WGS sequence"/>
</dbReference>
<dbReference type="InterPro" id="IPR013783">
    <property type="entry name" value="Ig-like_fold"/>
</dbReference>
<gene>
    <name evidence="8" type="ORF">GTPT_1436</name>
</gene>
<dbReference type="PRINTS" id="PR00969">
    <property type="entry name" value="CHAPERONPILI"/>
</dbReference>
<keyword evidence="3" id="KW-0732">Signal</keyword>
<dbReference type="GO" id="GO:0030288">
    <property type="term" value="C:outer membrane-bounded periplasmic space"/>
    <property type="evidence" value="ECO:0007669"/>
    <property type="project" value="InterPro"/>
</dbReference>
<name>A0A085JHP3_9GAMM</name>
<evidence type="ECO:0000259" key="6">
    <source>
        <dbReference type="Pfam" id="PF00345"/>
    </source>
</evidence>
<dbReference type="PANTHER" id="PTHR30251:SF2">
    <property type="entry name" value="FIMBRIAL CHAPERONE YADV-RELATED"/>
    <property type="match status" value="1"/>
</dbReference>
<evidence type="ECO:0000256" key="3">
    <source>
        <dbReference type="ARBA" id="ARBA00022729"/>
    </source>
</evidence>
<dbReference type="AlphaFoldDB" id="A0A085JHP3"/>
<dbReference type="InterPro" id="IPR001829">
    <property type="entry name" value="Pili_assmbl_chaperone_bac"/>
</dbReference>
<evidence type="ECO:0000259" key="7">
    <source>
        <dbReference type="Pfam" id="PF02753"/>
    </source>
</evidence>
<evidence type="ECO:0000256" key="1">
    <source>
        <dbReference type="ARBA" id="ARBA00004418"/>
    </source>
</evidence>
<sequence length="169" mass="18691">IEDAEGKKTTDFIVTPPLYVSGPLNENILRVMYTGEPLPQDKETLYYFNAKAIPSVDKEKMEGKNLLLLSAVTRIKLFVRPDGLKIPTSDAPSGLEFYHSDNQLKIKNPTPYYITIAQLKTGDIPLKDIMAPPGESITQSFPVGGKDSVTFRTINDYGALTPELTVSIK</sequence>
<feature type="domain" description="Pili assembly chaperone C-terminal" evidence="7">
    <location>
        <begin position="106"/>
        <end position="161"/>
    </location>
</feature>
<keyword evidence="9" id="KW-1185">Reference proteome</keyword>
<proteinExistence type="inferred from homology"/>
<protein>
    <submittedName>
        <fullName evidence="8">FimC family chaperone</fullName>
    </submittedName>
</protein>
<evidence type="ECO:0000256" key="2">
    <source>
        <dbReference type="ARBA" id="ARBA00007399"/>
    </source>
</evidence>
<dbReference type="GO" id="GO:0071555">
    <property type="term" value="P:cell wall organization"/>
    <property type="evidence" value="ECO:0007669"/>
    <property type="project" value="InterPro"/>
</dbReference>
<dbReference type="eggNOG" id="COG3121">
    <property type="taxonomic scope" value="Bacteria"/>
</dbReference>
<dbReference type="SUPFAM" id="SSF49584">
    <property type="entry name" value="Periplasmic chaperone C-domain"/>
    <property type="match status" value="1"/>
</dbReference>
<dbReference type="SUPFAM" id="SSF49354">
    <property type="entry name" value="PapD-like"/>
    <property type="match status" value="1"/>
</dbReference>
<dbReference type="OrthoDB" id="9131059at2"/>
<comment type="subcellular location">
    <subcellularLocation>
        <location evidence="1">Periplasm</location>
    </subcellularLocation>
</comment>
<evidence type="ECO:0000313" key="9">
    <source>
        <dbReference type="Proteomes" id="UP000028602"/>
    </source>
</evidence>
<accession>A0A085JHP3</accession>
<evidence type="ECO:0000313" key="8">
    <source>
        <dbReference type="EMBL" id="KFD19989.1"/>
    </source>
</evidence>
<evidence type="ECO:0000256" key="5">
    <source>
        <dbReference type="ARBA" id="ARBA00023186"/>
    </source>
</evidence>
<keyword evidence="5" id="KW-0143">Chaperone</keyword>
<dbReference type="Gene3D" id="2.60.40.10">
    <property type="entry name" value="Immunoglobulins"/>
    <property type="match status" value="2"/>
</dbReference>
<evidence type="ECO:0000256" key="4">
    <source>
        <dbReference type="ARBA" id="ARBA00022764"/>
    </source>
</evidence>
<dbReference type="Pfam" id="PF00345">
    <property type="entry name" value="PapD_N"/>
    <property type="match status" value="1"/>
</dbReference>
<dbReference type="InterPro" id="IPR016147">
    <property type="entry name" value="Pili_assmbl_chaperone_N"/>
</dbReference>
<comment type="caution">
    <text evidence="8">The sequence shown here is derived from an EMBL/GenBank/DDBJ whole genome shotgun (WGS) entry which is preliminary data.</text>
</comment>
<dbReference type="InterPro" id="IPR016148">
    <property type="entry name" value="Pili_assmbl_chaperone_C"/>
</dbReference>
<reference evidence="8 9" key="1">
    <citation type="submission" date="2014-05" db="EMBL/GenBank/DDBJ databases">
        <title>ATOL: Assembling a taxonomically balanced genome-scale reconstruction of the evolutionary history of the Enterobacteriaceae.</title>
        <authorList>
            <person name="Plunkett G.III."/>
            <person name="Neeno-Eckwall E.C."/>
            <person name="Glasner J.D."/>
            <person name="Perna N.T."/>
        </authorList>
    </citation>
    <scope>NUCLEOTIDE SEQUENCE [LARGE SCALE GENOMIC DNA]</scope>
    <source>
        <strain evidence="8 9">ATCC 33301</strain>
    </source>
</reference>
<dbReference type="InterPro" id="IPR050643">
    <property type="entry name" value="Periplasmic_pilus_chap"/>
</dbReference>